<reference evidence="2 3" key="1">
    <citation type="submission" date="2007-05" db="EMBL/GenBank/DDBJ databases">
        <title>Complete sequence of Geobacter uraniireducens Rf4.</title>
        <authorList>
            <consortium name="US DOE Joint Genome Institute"/>
            <person name="Copeland A."/>
            <person name="Lucas S."/>
            <person name="Lapidus A."/>
            <person name="Barry K."/>
            <person name="Detter J.C."/>
            <person name="Glavina del Rio T."/>
            <person name="Hammon N."/>
            <person name="Israni S."/>
            <person name="Dalin E."/>
            <person name="Tice H."/>
            <person name="Pitluck S."/>
            <person name="Chertkov O."/>
            <person name="Brettin T."/>
            <person name="Bruce D."/>
            <person name="Han C."/>
            <person name="Schmutz J."/>
            <person name="Larimer F."/>
            <person name="Land M."/>
            <person name="Hauser L."/>
            <person name="Kyrpides N."/>
            <person name="Mikhailova N."/>
            <person name="Shelobolina E."/>
            <person name="Aklujkar M."/>
            <person name="Lovley D."/>
            <person name="Richardson P."/>
        </authorList>
    </citation>
    <scope>NUCLEOTIDE SEQUENCE [LARGE SCALE GENOMIC DNA]</scope>
    <source>
        <strain evidence="2 3">Rf4</strain>
    </source>
</reference>
<dbReference type="KEGG" id="gur:Gura_0417"/>
<gene>
    <name evidence="2" type="ordered locus">Gura_0417</name>
</gene>
<organism evidence="2 3">
    <name type="scientific">Geotalea uraniireducens (strain Rf4)</name>
    <name type="common">Geobacter uraniireducens</name>
    <dbReference type="NCBI Taxonomy" id="351605"/>
    <lineage>
        <taxon>Bacteria</taxon>
        <taxon>Pseudomonadati</taxon>
        <taxon>Thermodesulfobacteriota</taxon>
        <taxon>Desulfuromonadia</taxon>
        <taxon>Geobacterales</taxon>
        <taxon>Geobacteraceae</taxon>
        <taxon>Geotalea</taxon>
    </lineage>
</organism>
<keyword evidence="3" id="KW-1185">Reference proteome</keyword>
<dbReference type="AlphaFoldDB" id="A5GCQ6"/>
<dbReference type="EMBL" id="CP000698">
    <property type="protein sequence ID" value="ABQ24633.1"/>
    <property type="molecule type" value="Genomic_DNA"/>
</dbReference>
<dbReference type="RefSeq" id="WP_011937359.1">
    <property type="nucleotide sequence ID" value="NC_009483.1"/>
</dbReference>
<evidence type="ECO:0000313" key="3">
    <source>
        <dbReference type="Proteomes" id="UP000006695"/>
    </source>
</evidence>
<evidence type="ECO:0000313" key="2">
    <source>
        <dbReference type="EMBL" id="ABQ24633.1"/>
    </source>
</evidence>
<proteinExistence type="predicted"/>
<keyword evidence="1" id="KW-0175">Coiled coil</keyword>
<dbReference type="HOGENOM" id="CLU_2117535_0_0_7"/>
<protein>
    <submittedName>
        <fullName evidence="2">Uncharacterized protein</fullName>
    </submittedName>
</protein>
<dbReference type="STRING" id="351605.Gura_0417"/>
<sequence length="114" mass="12886">MEKDILTAIVEVEKEIRERLATERSSAETRLEQLRRDGEEEVLREEERLKIELHNALAAAKAEVEKRAAVLVGDASAQAEKLAGLVEEALQRHIMRHLTRIAPGKQHDSRDVEG</sequence>
<evidence type="ECO:0000256" key="1">
    <source>
        <dbReference type="SAM" id="Coils"/>
    </source>
</evidence>
<name>A5GCQ6_GEOUR</name>
<dbReference type="Proteomes" id="UP000006695">
    <property type="component" value="Chromosome"/>
</dbReference>
<accession>A5GCQ6</accession>
<feature type="coiled-coil region" evidence="1">
    <location>
        <begin position="17"/>
        <end position="63"/>
    </location>
</feature>